<gene>
    <name evidence="1" type="ORF">TWF703_002421</name>
</gene>
<protein>
    <submittedName>
        <fullName evidence="1">Uncharacterized protein</fullName>
    </submittedName>
</protein>
<organism evidence="1 2">
    <name type="scientific">Orbilia oligospora</name>
    <name type="common">Nematode-trapping fungus</name>
    <name type="synonym">Arthrobotrys oligospora</name>
    <dbReference type="NCBI Taxonomy" id="2813651"/>
    <lineage>
        <taxon>Eukaryota</taxon>
        <taxon>Fungi</taxon>
        <taxon>Dikarya</taxon>
        <taxon>Ascomycota</taxon>
        <taxon>Pezizomycotina</taxon>
        <taxon>Orbiliomycetes</taxon>
        <taxon>Orbiliales</taxon>
        <taxon>Orbiliaceae</taxon>
        <taxon>Orbilia</taxon>
    </lineage>
</organism>
<reference evidence="1 2" key="1">
    <citation type="submission" date="2019-06" db="EMBL/GenBank/DDBJ databases">
        <authorList>
            <person name="Palmer J.M."/>
        </authorList>
    </citation>
    <scope>NUCLEOTIDE SEQUENCE [LARGE SCALE GENOMIC DNA]</scope>
    <source>
        <strain evidence="1 2">TWF703</strain>
    </source>
</reference>
<proteinExistence type="predicted"/>
<evidence type="ECO:0000313" key="2">
    <source>
        <dbReference type="Proteomes" id="UP000480548"/>
    </source>
</evidence>
<dbReference type="EMBL" id="WIQZ01000015">
    <property type="protein sequence ID" value="KAF3140917.1"/>
    <property type="molecule type" value="Genomic_DNA"/>
</dbReference>
<accession>A0A7C8NVV8</accession>
<evidence type="ECO:0000313" key="1">
    <source>
        <dbReference type="EMBL" id="KAF3140917.1"/>
    </source>
</evidence>
<dbReference type="AlphaFoldDB" id="A0A7C8NVV8"/>
<dbReference type="Proteomes" id="UP000480548">
    <property type="component" value="Unassembled WGS sequence"/>
</dbReference>
<sequence>MRPIGPEPGACIVKAYTVASDIESPEDGCPEATEKKYAKVTGGTLGRRSDLTTPGSSPMPRVSSLRLEKRLFGHRHSLKGIPRLMSRIFNKWVTARRHNKIDTKDARRRSGKRGDQVYFAITSKSEIYSGWDVRRHIPWAPRILWTRLGAKKGGYIGR</sequence>
<comment type="caution">
    <text evidence="1">The sequence shown here is derived from an EMBL/GenBank/DDBJ whole genome shotgun (WGS) entry which is preliminary data.</text>
</comment>
<name>A0A7C8NVV8_ORBOL</name>